<evidence type="ECO:0000313" key="2">
    <source>
        <dbReference type="Proteomes" id="UP000032142"/>
    </source>
</evidence>
<organism evidence="1 2">
    <name type="scientific">Gossypium arboreum</name>
    <name type="common">Tree cotton</name>
    <name type="synonym">Gossypium nanking</name>
    <dbReference type="NCBI Taxonomy" id="29729"/>
    <lineage>
        <taxon>Eukaryota</taxon>
        <taxon>Viridiplantae</taxon>
        <taxon>Streptophyta</taxon>
        <taxon>Embryophyta</taxon>
        <taxon>Tracheophyta</taxon>
        <taxon>Spermatophyta</taxon>
        <taxon>Magnoliopsida</taxon>
        <taxon>eudicotyledons</taxon>
        <taxon>Gunneridae</taxon>
        <taxon>Pentapetalae</taxon>
        <taxon>rosids</taxon>
        <taxon>malvids</taxon>
        <taxon>Malvales</taxon>
        <taxon>Malvaceae</taxon>
        <taxon>Malvoideae</taxon>
        <taxon>Gossypium</taxon>
    </lineage>
</organism>
<dbReference type="Proteomes" id="UP000032142">
    <property type="component" value="Unassembled WGS sequence"/>
</dbReference>
<evidence type="ECO:0000313" key="1">
    <source>
        <dbReference type="EMBL" id="KHF98392.1"/>
    </source>
</evidence>
<reference evidence="2" key="1">
    <citation type="submission" date="2014-09" db="EMBL/GenBank/DDBJ databases">
        <authorList>
            <person name="Mudge J."/>
            <person name="Ramaraj T."/>
            <person name="Lindquist I.E."/>
            <person name="Bharti A.K."/>
            <person name="Sundararajan A."/>
            <person name="Cameron C.T."/>
            <person name="Woodward J.E."/>
            <person name="May G.D."/>
            <person name="Brubaker C."/>
            <person name="Broadhvest J."/>
            <person name="Wilkins T.A."/>
        </authorList>
    </citation>
    <scope>NUCLEOTIDE SEQUENCE</scope>
    <source>
        <strain evidence="2">cv. AKA8401</strain>
    </source>
</reference>
<proteinExistence type="predicted"/>
<comment type="caution">
    <text evidence="1">The sequence shown here is derived from an EMBL/GenBank/DDBJ whole genome shotgun (WGS) entry which is preliminary data.</text>
</comment>
<protein>
    <submittedName>
        <fullName evidence="1">Uncharacterized protein</fullName>
    </submittedName>
</protein>
<keyword evidence="2" id="KW-1185">Reference proteome</keyword>
<dbReference type="EMBL" id="JRRC01038114">
    <property type="protein sequence ID" value="KHF98392.1"/>
    <property type="molecule type" value="Genomic_DNA"/>
</dbReference>
<name>A0A0B0M8I6_GOSAR</name>
<dbReference type="AlphaFoldDB" id="A0A0B0M8I6"/>
<gene>
    <name evidence="1" type="ORF">F383_37564</name>
</gene>
<accession>A0A0B0M8I6</accession>
<sequence>MAVVHRRVPFSKSCILHRNGYLRRKKSNPKPI</sequence>